<evidence type="ECO:0000259" key="3">
    <source>
        <dbReference type="PROSITE" id="PS51462"/>
    </source>
</evidence>
<evidence type="ECO:0000313" key="5">
    <source>
        <dbReference type="Proteomes" id="UP000322530"/>
    </source>
</evidence>
<dbReference type="PROSITE" id="PS51257">
    <property type="entry name" value="PROKAR_LIPOPROTEIN"/>
    <property type="match status" value="1"/>
</dbReference>
<dbReference type="GO" id="GO:0016787">
    <property type="term" value="F:hydrolase activity"/>
    <property type="evidence" value="ECO:0007669"/>
    <property type="project" value="UniProtKB-KW"/>
</dbReference>
<dbReference type="SUPFAM" id="SSF55811">
    <property type="entry name" value="Nudix"/>
    <property type="match status" value="1"/>
</dbReference>
<dbReference type="Proteomes" id="UP000322530">
    <property type="component" value="Unassembled WGS sequence"/>
</dbReference>
<dbReference type="PANTHER" id="PTHR43736:SF1">
    <property type="entry name" value="DIHYDRONEOPTERIN TRIPHOSPHATE DIPHOSPHATASE"/>
    <property type="match status" value="1"/>
</dbReference>
<sequence>MKEKLKGLLAGIAVRIIALVTLGQISPILSACVIIEQDGKVLLIDRSDKLGYTIPGGIVRYKETLEECVRRETSEETGYEIQITGLVGVYSSVERDPRFRAVSIAYKGCIRGGVEHSSVEGQPCWKVPESVLGQMAFDCEHMLNDYLCGQQCLS</sequence>
<comment type="similarity">
    <text evidence="1">Belongs to the Nudix hydrolase family.</text>
</comment>
<evidence type="ECO:0000256" key="2">
    <source>
        <dbReference type="ARBA" id="ARBA00022801"/>
    </source>
</evidence>
<protein>
    <submittedName>
        <fullName evidence="4">NUDIX hydrolase</fullName>
    </submittedName>
</protein>
<name>A0A5A5TCF3_9CHLR</name>
<evidence type="ECO:0000256" key="1">
    <source>
        <dbReference type="ARBA" id="ARBA00005582"/>
    </source>
</evidence>
<gene>
    <name evidence="4" type="ORF">KDI_27640</name>
</gene>
<dbReference type="PROSITE" id="PS51462">
    <property type="entry name" value="NUDIX"/>
    <property type="match status" value="1"/>
</dbReference>
<dbReference type="EMBL" id="BIXY01000038">
    <property type="protein sequence ID" value="GCF09200.1"/>
    <property type="molecule type" value="Genomic_DNA"/>
</dbReference>
<dbReference type="InterPro" id="IPR000086">
    <property type="entry name" value="NUDIX_hydrolase_dom"/>
</dbReference>
<dbReference type="AlphaFoldDB" id="A0A5A5TCF3"/>
<evidence type="ECO:0000313" key="4">
    <source>
        <dbReference type="EMBL" id="GCF09200.1"/>
    </source>
</evidence>
<dbReference type="RefSeq" id="WP_172632107.1">
    <property type="nucleotide sequence ID" value="NZ_BIXY01000038.1"/>
</dbReference>
<keyword evidence="5" id="KW-1185">Reference proteome</keyword>
<dbReference type="PANTHER" id="PTHR43736">
    <property type="entry name" value="ADP-RIBOSE PYROPHOSPHATASE"/>
    <property type="match status" value="1"/>
</dbReference>
<reference evidence="4 5" key="1">
    <citation type="submission" date="2019-01" db="EMBL/GenBank/DDBJ databases">
        <title>Draft genome sequence of Dictyobacter sp. Uno17.</title>
        <authorList>
            <person name="Wang C.M."/>
            <person name="Zheng Y."/>
            <person name="Sakai Y."/>
            <person name="Abe K."/>
            <person name="Yokota A."/>
            <person name="Yabe S."/>
        </authorList>
    </citation>
    <scope>NUCLEOTIDE SEQUENCE [LARGE SCALE GENOMIC DNA]</scope>
    <source>
        <strain evidence="4 5">Uno17</strain>
    </source>
</reference>
<comment type="caution">
    <text evidence="4">The sequence shown here is derived from an EMBL/GenBank/DDBJ whole genome shotgun (WGS) entry which is preliminary data.</text>
</comment>
<accession>A0A5A5TCF3</accession>
<dbReference type="InterPro" id="IPR020084">
    <property type="entry name" value="NUDIX_hydrolase_CS"/>
</dbReference>
<dbReference type="InterPro" id="IPR015797">
    <property type="entry name" value="NUDIX_hydrolase-like_dom_sf"/>
</dbReference>
<dbReference type="PROSITE" id="PS00893">
    <property type="entry name" value="NUDIX_BOX"/>
    <property type="match status" value="1"/>
</dbReference>
<keyword evidence="2 4" id="KW-0378">Hydrolase</keyword>
<dbReference type="CDD" id="cd18873">
    <property type="entry name" value="NUDIX_NadM_like"/>
    <property type="match status" value="1"/>
</dbReference>
<dbReference type="Gene3D" id="3.90.79.10">
    <property type="entry name" value="Nucleoside Triphosphate Pyrophosphohydrolase"/>
    <property type="match status" value="1"/>
</dbReference>
<dbReference type="Pfam" id="PF00293">
    <property type="entry name" value="NUDIX"/>
    <property type="match status" value="1"/>
</dbReference>
<organism evidence="4 5">
    <name type="scientific">Dictyobacter arantiisoli</name>
    <dbReference type="NCBI Taxonomy" id="2014874"/>
    <lineage>
        <taxon>Bacteria</taxon>
        <taxon>Bacillati</taxon>
        <taxon>Chloroflexota</taxon>
        <taxon>Ktedonobacteria</taxon>
        <taxon>Ktedonobacterales</taxon>
        <taxon>Dictyobacteraceae</taxon>
        <taxon>Dictyobacter</taxon>
    </lineage>
</organism>
<proteinExistence type="inferred from homology"/>
<feature type="domain" description="Nudix hydrolase" evidence="3">
    <location>
        <begin position="26"/>
        <end position="154"/>
    </location>
</feature>